<evidence type="ECO:0000256" key="2">
    <source>
        <dbReference type="ARBA" id="ARBA00022679"/>
    </source>
</evidence>
<dbReference type="PANTHER" id="PTHR34388:SF1">
    <property type="entry name" value="DNA POLYMERASE III SUBUNIT DELTA"/>
    <property type="match status" value="1"/>
</dbReference>
<evidence type="ECO:0000313" key="8">
    <source>
        <dbReference type="EMBL" id="MFC4294448.1"/>
    </source>
</evidence>
<dbReference type="GO" id="GO:0003887">
    <property type="term" value="F:DNA-directed DNA polymerase activity"/>
    <property type="evidence" value="ECO:0007669"/>
    <property type="project" value="UniProtKB-EC"/>
</dbReference>
<comment type="similarity">
    <text evidence="6">Belongs to the DNA polymerase HolA subunit family.</text>
</comment>
<dbReference type="SUPFAM" id="SSF52540">
    <property type="entry name" value="P-loop containing nucleoside triphosphate hydrolases"/>
    <property type="match status" value="1"/>
</dbReference>
<protein>
    <recommendedName>
        <fullName evidence="1">DNA-directed DNA polymerase</fullName>
        <ecNumber evidence="1">2.7.7.7</ecNumber>
    </recommendedName>
</protein>
<dbReference type="Proteomes" id="UP001595828">
    <property type="component" value="Unassembled WGS sequence"/>
</dbReference>
<dbReference type="SUPFAM" id="SSF48019">
    <property type="entry name" value="post-AAA+ oligomerization domain-like"/>
    <property type="match status" value="1"/>
</dbReference>
<dbReference type="NCBIfam" id="TIGR01128">
    <property type="entry name" value="holA"/>
    <property type="match status" value="1"/>
</dbReference>
<dbReference type="InterPro" id="IPR008921">
    <property type="entry name" value="DNA_pol3_clamp-load_cplx_C"/>
</dbReference>
<evidence type="ECO:0000256" key="5">
    <source>
        <dbReference type="ARBA" id="ARBA00022932"/>
    </source>
</evidence>
<evidence type="ECO:0000256" key="1">
    <source>
        <dbReference type="ARBA" id="ARBA00012417"/>
    </source>
</evidence>
<evidence type="ECO:0000256" key="6">
    <source>
        <dbReference type="ARBA" id="ARBA00034754"/>
    </source>
</evidence>
<name>A0ABV8RM33_9SPHN</name>
<keyword evidence="4" id="KW-0235">DNA replication</keyword>
<gene>
    <name evidence="8" type="primary">holA</name>
    <name evidence="8" type="ORF">ACFO0A_05170</name>
</gene>
<dbReference type="EC" id="2.7.7.7" evidence="1"/>
<comment type="catalytic activity">
    <reaction evidence="7">
        <text>DNA(n) + a 2'-deoxyribonucleoside 5'-triphosphate = DNA(n+1) + diphosphate</text>
        <dbReference type="Rhea" id="RHEA:22508"/>
        <dbReference type="Rhea" id="RHEA-COMP:17339"/>
        <dbReference type="Rhea" id="RHEA-COMP:17340"/>
        <dbReference type="ChEBI" id="CHEBI:33019"/>
        <dbReference type="ChEBI" id="CHEBI:61560"/>
        <dbReference type="ChEBI" id="CHEBI:173112"/>
        <dbReference type="EC" id="2.7.7.7"/>
    </reaction>
</comment>
<accession>A0ABV8RM33</accession>
<sequence length="346" mass="36959">MKAKHSAFAGIARRAAAECRLFYFCGPDEAGAHDGAKAIVALLPADSERIELSGTDVKRDPVRLADEARSTSLFGGTRYIVIRTSGDEAFDAVELLLDSPVENCPVLIVATGATDKSRIAKLIADRPDALVVMFYAPELGAVAGAVRTMAGSAGLRVDAAIAERIARNCALDTRMAQSEIDKLALYLDASPSSPRTADAEALDAIGAQSEDDGFMPVVNCVLGGDLPRLSVELARMRELALNPVGLLLAFERRAAQLAQLAARLGRRSDIAGFMAGERKANRVFFRDAADLADQLRKWRGDRLDRLIDRLVELHRSLLSSSQNAEVVLAHGLGEIARAAARAGAAR</sequence>
<dbReference type="RefSeq" id="WP_379537898.1">
    <property type="nucleotide sequence ID" value="NZ_JBHSDR010000003.1"/>
</dbReference>
<comment type="caution">
    <text evidence="8">The sequence shown here is derived from an EMBL/GenBank/DDBJ whole genome shotgun (WGS) entry which is preliminary data.</text>
</comment>
<keyword evidence="3 8" id="KW-0548">Nucleotidyltransferase</keyword>
<evidence type="ECO:0000313" key="9">
    <source>
        <dbReference type="Proteomes" id="UP001595828"/>
    </source>
</evidence>
<proteinExistence type="inferred from homology"/>
<organism evidence="8 9">
    <name type="scientific">Novosphingobium tardum</name>
    <dbReference type="NCBI Taxonomy" id="1538021"/>
    <lineage>
        <taxon>Bacteria</taxon>
        <taxon>Pseudomonadati</taxon>
        <taxon>Pseudomonadota</taxon>
        <taxon>Alphaproteobacteria</taxon>
        <taxon>Sphingomonadales</taxon>
        <taxon>Sphingomonadaceae</taxon>
        <taxon>Novosphingobium</taxon>
    </lineage>
</organism>
<dbReference type="InterPro" id="IPR027417">
    <property type="entry name" value="P-loop_NTPase"/>
</dbReference>
<evidence type="ECO:0000256" key="3">
    <source>
        <dbReference type="ARBA" id="ARBA00022695"/>
    </source>
</evidence>
<keyword evidence="5" id="KW-0239">DNA-directed DNA polymerase</keyword>
<dbReference type="EMBL" id="JBHSDR010000003">
    <property type="protein sequence ID" value="MFC4294448.1"/>
    <property type="molecule type" value="Genomic_DNA"/>
</dbReference>
<dbReference type="PANTHER" id="PTHR34388">
    <property type="entry name" value="DNA POLYMERASE III SUBUNIT DELTA"/>
    <property type="match status" value="1"/>
</dbReference>
<keyword evidence="2 8" id="KW-0808">Transferase</keyword>
<evidence type="ECO:0000256" key="7">
    <source>
        <dbReference type="ARBA" id="ARBA00049244"/>
    </source>
</evidence>
<dbReference type="InterPro" id="IPR005790">
    <property type="entry name" value="DNA_polIII_delta"/>
</dbReference>
<keyword evidence="9" id="KW-1185">Reference proteome</keyword>
<reference evidence="9" key="1">
    <citation type="journal article" date="2019" name="Int. J. Syst. Evol. Microbiol.">
        <title>The Global Catalogue of Microorganisms (GCM) 10K type strain sequencing project: providing services to taxonomists for standard genome sequencing and annotation.</title>
        <authorList>
            <consortium name="The Broad Institute Genomics Platform"/>
            <consortium name="The Broad Institute Genome Sequencing Center for Infectious Disease"/>
            <person name="Wu L."/>
            <person name="Ma J."/>
        </authorList>
    </citation>
    <scope>NUCLEOTIDE SEQUENCE [LARGE SCALE GENOMIC DNA]</scope>
    <source>
        <strain evidence="9">CGMCC 1.12989</strain>
    </source>
</reference>
<evidence type="ECO:0000256" key="4">
    <source>
        <dbReference type="ARBA" id="ARBA00022705"/>
    </source>
</evidence>